<evidence type="ECO:0000256" key="2">
    <source>
        <dbReference type="ARBA" id="ARBA00006924"/>
    </source>
</evidence>
<sequence length="561" mass="62048">MDSSRRAPAKNGSTNGAATARKPSTRVKNVVDYDEKRAFVELTEEVDASNRVPNPGLSELEERVNDLSESWETESLFQDALEDLAEDRFFTDDPEACTPDEATKFRQLLRSVGPTVFCERTIGSGLITAKKLLTAFGIRPPAFLDGADDEAYYSLLSLALSRELSKRAKLPKYNSIDDAVDLLKKSKNIIVLTGAGISTSLGIPDFRSKGTGLYSKLEHLGLNDPQEVFDITVFRQDPTIFYSVARDILPSHDRFSPTHAFIALLQDKGKLLTNYSQNIDNLEAKAGIRPEKLIQCHGSFATASCVKCAHKVPGDSLFAEIKAGDIPRCRKCAQGNRTTSNSSSNGHSRKRKVHRDGTEKKPRRRPGDYDSNSDSEFDSNNTPTNWSCGVMKPDITFFGEPLPDEFSKRLTEHDRDLVDLVIVIGTSLKVAPVSEVVPFLPAHIPQIYISRTPVSHVNFDIDLLGDCDVVVAELCRRAGWELAHEMVPEGQVVQTRLAEGSGSRHVFTQVVPPPPPAPGQGEGEGEVKVDGEGEGEGEVEKKEEREANEREERRERREKKT</sequence>
<feature type="binding site" evidence="7">
    <location>
        <position position="388"/>
    </location>
    <ligand>
        <name>Zn(2+)</name>
        <dbReference type="ChEBI" id="CHEBI:29105"/>
    </ligand>
</feature>
<evidence type="ECO:0000256" key="5">
    <source>
        <dbReference type="ARBA" id="ARBA00022833"/>
    </source>
</evidence>
<evidence type="ECO:0000256" key="3">
    <source>
        <dbReference type="ARBA" id="ARBA00022679"/>
    </source>
</evidence>
<feature type="binding site" evidence="7">
    <location>
        <position position="308"/>
    </location>
    <ligand>
        <name>Zn(2+)</name>
        <dbReference type="ChEBI" id="CHEBI:29105"/>
    </ligand>
</feature>
<dbReference type="GO" id="GO:0046872">
    <property type="term" value="F:metal ion binding"/>
    <property type="evidence" value="ECO:0007669"/>
    <property type="project" value="UniProtKB-KW"/>
</dbReference>
<comment type="cofactor">
    <cofactor evidence="1">
        <name>Zn(2+)</name>
        <dbReference type="ChEBI" id="CHEBI:29105"/>
    </cofactor>
</comment>
<reference evidence="11" key="1">
    <citation type="journal article" date="2023" name="Mol. Phylogenet. Evol.">
        <title>Genome-scale phylogeny and comparative genomics of the fungal order Sordariales.</title>
        <authorList>
            <person name="Hensen N."/>
            <person name="Bonometti L."/>
            <person name="Westerberg I."/>
            <person name="Brannstrom I.O."/>
            <person name="Guillou S."/>
            <person name="Cros-Aarteil S."/>
            <person name="Calhoun S."/>
            <person name="Haridas S."/>
            <person name="Kuo A."/>
            <person name="Mondo S."/>
            <person name="Pangilinan J."/>
            <person name="Riley R."/>
            <person name="LaButti K."/>
            <person name="Andreopoulos B."/>
            <person name="Lipzen A."/>
            <person name="Chen C."/>
            <person name="Yan M."/>
            <person name="Daum C."/>
            <person name="Ng V."/>
            <person name="Clum A."/>
            <person name="Steindorff A."/>
            <person name="Ohm R.A."/>
            <person name="Martin F."/>
            <person name="Silar P."/>
            <person name="Natvig D.O."/>
            <person name="Lalanne C."/>
            <person name="Gautier V."/>
            <person name="Ament-Velasquez S.L."/>
            <person name="Kruys A."/>
            <person name="Hutchinson M.I."/>
            <person name="Powell A.J."/>
            <person name="Barry K."/>
            <person name="Miller A.N."/>
            <person name="Grigoriev I.V."/>
            <person name="Debuchy R."/>
            <person name="Gladieux P."/>
            <person name="Hiltunen Thoren M."/>
            <person name="Johannesson H."/>
        </authorList>
    </citation>
    <scope>NUCLEOTIDE SEQUENCE [LARGE SCALE GENOMIC DNA]</scope>
    <source>
        <strain evidence="11">CBS 284.82</strain>
    </source>
</reference>
<dbReference type="InterPro" id="IPR026590">
    <property type="entry name" value="Ssirtuin_cat_dom"/>
</dbReference>
<keyword evidence="3" id="KW-0808">Transferase</keyword>
<evidence type="ECO:0000313" key="11">
    <source>
        <dbReference type="Proteomes" id="UP001303115"/>
    </source>
</evidence>
<feature type="region of interest" description="Disordered" evidence="8">
    <location>
        <begin position="503"/>
        <end position="561"/>
    </location>
</feature>
<evidence type="ECO:0000256" key="6">
    <source>
        <dbReference type="ARBA" id="ARBA00023027"/>
    </source>
</evidence>
<dbReference type="Gene3D" id="3.30.1600.10">
    <property type="entry name" value="SIR2/SIRT2 'Small Domain"/>
    <property type="match status" value="1"/>
</dbReference>
<feature type="binding site" evidence="7">
    <location>
        <position position="305"/>
    </location>
    <ligand>
        <name>Zn(2+)</name>
        <dbReference type="ChEBI" id="CHEBI:29105"/>
    </ligand>
</feature>
<dbReference type="Proteomes" id="UP001303115">
    <property type="component" value="Unassembled WGS sequence"/>
</dbReference>
<dbReference type="Pfam" id="PF02146">
    <property type="entry name" value="SIR2"/>
    <property type="match status" value="1"/>
</dbReference>
<gene>
    <name evidence="10" type="ORF">C8A01DRAFT_12296</name>
</gene>
<evidence type="ECO:0000256" key="7">
    <source>
        <dbReference type="PROSITE-ProRule" id="PRU00236"/>
    </source>
</evidence>
<accession>A0AAN6PST1</accession>
<keyword evidence="5 7" id="KW-0862">Zinc</keyword>
<dbReference type="InterPro" id="IPR050134">
    <property type="entry name" value="NAD-dep_sirtuin_deacylases"/>
</dbReference>
<organism evidence="10 11">
    <name type="scientific">Parachaetomium inaequale</name>
    <dbReference type="NCBI Taxonomy" id="2588326"/>
    <lineage>
        <taxon>Eukaryota</taxon>
        <taxon>Fungi</taxon>
        <taxon>Dikarya</taxon>
        <taxon>Ascomycota</taxon>
        <taxon>Pezizomycotina</taxon>
        <taxon>Sordariomycetes</taxon>
        <taxon>Sordariomycetidae</taxon>
        <taxon>Sordariales</taxon>
        <taxon>Chaetomiaceae</taxon>
        <taxon>Parachaetomium</taxon>
    </lineage>
</organism>
<dbReference type="InterPro" id="IPR003000">
    <property type="entry name" value="Sirtuin"/>
</dbReference>
<evidence type="ECO:0000259" key="9">
    <source>
        <dbReference type="PROSITE" id="PS50305"/>
    </source>
</evidence>
<dbReference type="EMBL" id="MU854320">
    <property type="protein sequence ID" value="KAK4044221.1"/>
    <property type="molecule type" value="Genomic_DNA"/>
</dbReference>
<feature type="domain" description="Deacetylase sirtuin-type" evidence="9">
    <location>
        <begin position="169"/>
        <end position="481"/>
    </location>
</feature>
<evidence type="ECO:0000256" key="8">
    <source>
        <dbReference type="SAM" id="MobiDB-lite"/>
    </source>
</evidence>
<dbReference type="GO" id="GO:0005634">
    <property type="term" value="C:nucleus"/>
    <property type="evidence" value="ECO:0007669"/>
    <property type="project" value="TreeGrafter"/>
</dbReference>
<dbReference type="AlphaFoldDB" id="A0AAN6PST1"/>
<keyword evidence="6" id="KW-0520">NAD</keyword>
<keyword evidence="4 7" id="KW-0479">Metal-binding</keyword>
<dbReference type="InterPro" id="IPR029035">
    <property type="entry name" value="DHS-like_NAD/FAD-binding_dom"/>
</dbReference>
<dbReference type="PANTHER" id="PTHR11085">
    <property type="entry name" value="NAD-DEPENDENT PROTEIN DEACYLASE SIRTUIN-5, MITOCHONDRIAL-RELATED"/>
    <property type="match status" value="1"/>
</dbReference>
<feature type="binding site" evidence="7">
    <location>
        <position position="329"/>
    </location>
    <ligand>
        <name>Zn(2+)</name>
        <dbReference type="ChEBI" id="CHEBI:29105"/>
    </ligand>
</feature>
<evidence type="ECO:0000313" key="10">
    <source>
        <dbReference type="EMBL" id="KAK4044221.1"/>
    </source>
</evidence>
<evidence type="ECO:0000256" key="1">
    <source>
        <dbReference type="ARBA" id="ARBA00001947"/>
    </source>
</evidence>
<dbReference type="SUPFAM" id="SSF52467">
    <property type="entry name" value="DHS-like NAD/FAD-binding domain"/>
    <property type="match status" value="1"/>
</dbReference>
<dbReference type="Gene3D" id="3.40.50.1220">
    <property type="entry name" value="TPP-binding domain"/>
    <property type="match status" value="1"/>
</dbReference>
<comment type="similarity">
    <text evidence="2">Belongs to the sirtuin family. Class I subfamily.</text>
</comment>
<dbReference type="GO" id="GO:0070403">
    <property type="term" value="F:NAD+ binding"/>
    <property type="evidence" value="ECO:0007669"/>
    <property type="project" value="InterPro"/>
</dbReference>
<dbReference type="InterPro" id="IPR026591">
    <property type="entry name" value="Sirtuin_cat_small_dom_sf"/>
</dbReference>
<dbReference type="PANTHER" id="PTHR11085:SF9">
    <property type="entry name" value="NAD-DEPENDENT PROTEIN DEACETYLASE SIRTUIN-1"/>
    <property type="match status" value="1"/>
</dbReference>
<dbReference type="GO" id="GO:0046970">
    <property type="term" value="F:histone H4K16 deacetylase activity, NAD-dependent"/>
    <property type="evidence" value="ECO:0007669"/>
    <property type="project" value="TreeGrafter"/>
</dbReference>
<name>A0AAN6PST1_9PEZI</name>
<feature type="region of interest" description="Disordered" evidence="8">
    <location>
        <begin position="1"/>
        <end position="27"/>
    </location>
</feature>
<dbReference type="PROSITE" id="PS50305">
    <property type="entry name" value="SIRTUIN"/>
    <property type="match status" value="1"/>
</dbReference>
<keyword evidence="11" id="KW-1185">Reference proteome</keyword>
<protein>
    <submittedName>
        <fullName evidence="10">DHS-like NAD/FAD-binding domain-containing protein</fullName>
    </submittedName>
</protein>
<evidence type="ECO:0000256" key="4">
    <source>
        <dbReference type="ARBA" id="ARBA00022723"/>
    </source>
</evidence>
<feature type="compositionally biased region" description="Basic and acidic residues" evidence="8">
    <location>
        <begin position="538"/>
        <end position="555"/>
    </location>
</feature>
<feature type="region of interest" description="Disordered" evidence="8">
    <location>
        <begin position="333"/>
        <end position="385"/>
    </location>
</feature>
<feature type="compositionally biased region" description="Basic and acidic residues" evidence="8">
    <location>
        <begin position="355"/>
        <end position="368"/>
    </location>
</feature>
<proteinExistence type="inferred from homology"/>
<feature type="active site" description="Proton acceptor" evidence="7">
    <location>
        <position position="297"/>
    </location>
</feature>
<feature type="compositionally biased region" description="Low complexity" evidence="8">
    <location>
        <begin position="335"/>
        <end position="346"/>
    </location>
</feature>
<comment type="caution">
    <text evidence="10">The sequence shown here is derived from an EMBL/GenBank/DDBJ whole genome shotgun (WGS) entry which is preliminary data.</text>
</comment>